<protein>
    <submittedName>
        <fullName evidence="1">LytR family transcriptional regulator</fullName>
    </submittedName>
</protein>
<evidence type="ECO:0000313" key="2">
    <source>
        <dbReference type="Proteomes" id="UP001571476"/>
    </source>
</evidence>
<gene>
    <name evidence="1" type="ORF">ACEG43_49290</name>
</gene>
<name>A0ABV4T3B3_9ACTN</name>
<evidence type="ECO:0000313" key="1">
    <source>
        <dbReference type="EMBL" id="MFA3843959.1"/>
    </source>
</evidence>
<feature type="non-terminal residue" evidence="1">
    <location>
        <position position="1"/>
    </location>
</feature>
<sequence length="84" mass="8445">TYTALGAVLVGAGGAAYAWSHLNGNLKGTDINAVLGKNRPGAGHDGAMNILLLGSDSRAGTHGQYGRGVTGARSDTAMVLHVDK</sequence>
<dbReference type="Proteomes" id="UP001571476">
    <property type="component" value="Unassembled WGS sequence"/>
</dbReference>
<dbReference type="PANTHER" id="PTHR33392:SF6">
    <property type="entry name" value="POLYISOPRENYL-TEICHOIC ACID--PEPTIDOGLYCAN TEICHOIC ACID TRANSFERASE TAGU"/>
    <property type="match status" value="1"/>
</dbReference>
<proteinExistence type="predicted"/>
<dbReference type="InterPro" id="IPR050922">
    <property type="entry name" value="LytR/CpsA/Psr_CW_biosynth"/>
</dbReference>
<dbReference type="PANTHER" id="PTHR33392">
    <property type="entry name" value="POLYISOPRENYL-TEICHOIC ACID--PEPTIDOGLYCAN TEICHOIC ACID TRANSFERASE TAGU"/>
    <property type="match status" value="1"/>
</dbReference>
<comment type="caution">
    <text evidence="1">The sequence shown here is derived from an EMBL/GenBank/DDBJ whole genome shotgun (WGS) entry which is preliminary data.</text>
</comment>
<keyword evidence="2" id="KW-1185">Reference proteome</keyword>
<dbReference type="EMBL" id="JBGOSP010000167">
    <property type="protein sequence ID" value="MFA3843959.1"/>
    <property type="molecule type" value="Genomic_DNA"/>
</dbReference>
<reference evidence="1 2" key="1">
    <citation type="submission" date="2024-08" db="EMBL/GenBank/DDBJ databases">
        <title>Genome sequence of Streptomyces aureus CACIA-1.46HGO.</title>
        <authorList>
            <person name="Evangelista-Martinez Z."/>
        </authorList>
    </citation>
    <scope>NUCLEOTIDE SEQUENCE [LARGE SCALE GENOMIC DNA]</scope>
    <source>
        <strain evidence="1 2">CACIA-1.46HGO</strain>
    </source>
</reference>
<organism evidence="1 2">
    <name type="scientific">Streptomyces aureus</name>
    <dbReference type="NCBI Taxonomy" id="193461"/>
    <lineage>
        <taxon>Bacteria</taxon>
        <taxon>Bacillati</taxon>
        <taxon>Actinomycetota</taxon>
        <taxon>Actinomycetes</taxon>
        <taxon>Kitasatosporales</taxon>
        <taxon>Streptomycetaceae</taxon>
        <taxon>Streptomyces</taxon>
    </lineage>
</organism>
<accession>A0ABV4T3B3</accession>
<dbReference type="Gene3D" id="3.30.420.590">
    <property type="match status" value="1"/>
</dbReference>
<feature type="non-terminal residue" evidence="1">
    <location>
        <position position="84"/>
    </location>
</feature>